<dbReference type="InterPro" id="IPR000878">
    <property type="entry name" value="4pyrrol_Mease"/>
</dbReference>
<dbReference type="PANTHER" id="PTHR43467">
    <property type="entry name" value="COBALT-PRECORRIN-2 C(20)-METHYLTRANSFERASE"/>
    <property type="match status" value="1"/>
</dbReference>
<dbReference type="InterPro" id="IPR014777">
    <property type="entry name" value="4pyrrole_Mease_sub1"/>
</dbReference>
<evidence type="ECO:0000256" key="7">
    <source>
        <dbReference type="PIRNR" id="PIRNR036427"/>
    </source>
</evidence>
<dbReference type="AlphaFoldDB" id="A0A315Y3P9"/>
<dbReference type="InterPro" id="IPR006364">
    <property type="entry name" value="CobI/CbiL/CobIJ_dom"/>
</dbReference>
<dbReference type="SUPFAM" id="SSF53790">
    <property type="entry name" value="Tetrapyrrole methylase"/>
    <property type="match status" value="1"/>
</dbReference>
<keyword evidence="3" id="KW-0169">Cobalamin biosynthesis</keyword>
<accession>A0A315Y3P9</accession>
<sequence length="231" mass="24869">MGTLYGVSVGAGDPGLMTLRAVRIMESCGVIAVPRTHGENSLALSIAEQAADLSRKRKVYLDLPMCRDREALDRNYDETAEMLCGLLESDDVAVPTLGDISVYSTFSRIAQRVEKRGFKAEICAGVTSFSAAADALGKPLCLGSEPLHILPYGCGDFEKLLDLSGTKVVMKTGSKSSELIALLRKKGLALRTSVIENCGLENERIFGSLDEVTDDLGYFTVFIIGECSDET</sequence>
<keyword evidence="6" id="KW-0949">S-adenosyl-L-methionine</keyword>
<dbReference type="EMBL" id="QGDI01000003">
    <property type="protein sequence ID" value="PWJ14188.1"/>
    <property type="molecule type" value="Genomic_DNA"/>
</dbReference>
<reference evidence="9 10" key="1">
    <citation type="submission" date="2018-05" db="EMBL/GenBank/DDBJ databases">
        <title>The Hungate 1000. A catalogue of reference genomes from the rumen microbiome.</title>
        <authorList>
            <person name="Kelly W."/>
        </authorList>
    </citation>
    <scope>NUCLEOTIDE SEQUENCE [LARGE SCALE GENOMIC DNA]</scope>
    <source>
        <strain evidence="9 10">SAb67</strain>
    </source>
</reference>
<dbReference type="InterPro" id="IPR035996">
    <property type="entry name" value="4pyrrol_Methylase_sf"/>
</dbReference>
<dbReference type="Gene3D" id="3.40.1010.10">
    <property type="entry name" value="Cobalt-precorrin-4 Transmethylase, Domain 1"/>
    <property type="match status" value="1"/>
</dbReference>
<dbReference type="GO" id="GO:0032259">
    <property type="term" value="P:methylation"/>
    <property type="evidence" value="ECO:0007669"/>
    <property type="project" value="UniProtKB-KW"/>
</dbReference>
<name>A0A315Y3P9_RUMFL</name>
<keyword evidence="5 9" id="KW-0808">Transferase</keyword>
<evidence type="ECO:0000256" key="6">
    <source>
        <dbReference type="ARBA" id="ARBA00022691"/>
    </source>
</evidence>
<dbReference type="Proteomes" id="UP000245720">
    <property type="component" value="Unassembled WGS sequence"/>
</dbReference>
<dbReference type="InterPro" id="IPR012382">
    <property type="entry name" value="CobI/CbiL"/>
</dbReference>
<dbReference type="Pfam" id="PF00590">
    <property type="entry name" value="TP_methylase"/>
    <property type="match status" value="1"/>
</dbReference>
<dbReference type="NCBIfam" id="TIGR01467">
    <property type="entry name" value="cobI_cbiL"/>
    <property type="match status" value="1"/>
</dbReference>
<comment type="pathway">
    <text evidence="1">Cofactor biosynthesis; adenosylcobalamin biosynthesis.</text>
</comment>
<dbReference type="UniPathway" id="UPA00148"/>
<dbReference type="InterPro" id="IPR014776">
    <property type="entry name" value="4pyrrole_Mease_sub2"/>
</dbReference>
<dbReference type="GO" id="GO:0009236">
    <property type="term" value="P:cobalamin biosynthetic process"/>
    <property type="evidence" value="ECO:0007669"/>
    <property type="project" value="UniProtKB-UniRule"/>
</dbReference>
<evidence type="ECO:0000256" key="4">
    <source>
        <dbReference type="ARBA" id="ARBA00022603"/>
    </source>
</evidence>
<comment type="caution">
    <text evidence="9">The sequence shown here is derived from an EMBL/GenBank/DDBJ whole genome shotgun (WGS) entry which is preliminary data.</text>
</comment>
<dbReference type="PIRSF" id="PIRSF036427">
    <property type="entry name" value="Precrrn-2_mtase"/>
    <property type="match status" value="1"/>
</dbReference>
<proteinExistence type="inferred from homology"/>
<dbReference type="CDD" id="cd11645">
    <property type="entry name" value="Precorrin_2_C20_MT"/>
    <property type="match status" value="1"/>
</dbReference>
<dbReference type="OrthoDB" id="9804789at2"/>
<organism evidence="9 10">
    <name type="scientific">Ruminococcus flavefaciens</name>
    <dbReference type="NCBI Taxonomy" id="1265"/>
    <lineage>
        <taxon>Bacteria</taxon>
        <taxon>Bacillati</taxon>
        <taxon>Bacillota</taxon>
        <taxon>Clostridia</taxon>
        <taxon>Eubacteriales</taxon>
        <taxon>Oscillospiraceae</taxon>
        <taxon>Ruminococcus</taxon>
    </lineage>
</organism>
<evidence type="ECO:0000256" key="5">
    <source>
        <dbReference type="ARBA" id="ARBA00022679"/>
    </source>
</evidence>
<gene>
    <name evidence="9" type="ORF">IE37_01123</name>
</gene>
<evidence type="ECO:0000313" key="9">
    <source>
        <dbReference type="EMBL" id="PWJ14188.1"/>
    </source>
</evidence>
<dbReference type="Gene3D" id="3.30.950.10">
    <property type="entry name" value="Methyltransferase, Cobalt-precorrin-4 Transmethylase, Domain 2"/>
    <property type="match status" value="1"/>
</dbReference>
<keyword evidence="4 9" id="KW-0489">Methyltransferase</keyword>
<evidence type="ECO:0000256" key="2">
    <source>
        <dbReference type="ARBA" id="ARBA00005879"/>
    </source>
</evidence>
<dbReference type="GO" id="GO:0030788">
    <property type="term" value="F:precorrin-2 C20-methyltransferase activity"/>
    <property type="evidence" value="ECO:0007669"/>
    <property type="project" value="InterPro"/>
</dbReference>
<evidence type="ECO:0000313" key="10">
    <source>
        <dbReference type="Proteomes" id="UP000245720"/>
    </source>
</evidence>
<feature type="domain" description="Tetrapyrrole methylase" evidence="8">
    <location>
        <begin position="3"/>
        <end position="212"/>
    </location>
</feature>
<comment type="similarity">
    <text evidence="2 7">Belongs to the precorrin methyltransferase family.</text>
</comment>
<evidence type="ECO:0000256" key="1">
    <source>
        <dbReference type="ARBA" id="ARBA00004953"/>
    </source>
</evidence>
<evidence type="ECO:0000259" key="8">
    <source>
        <dbReference type="Pfam" id="PF00590"/>
    </source>
</evidence>
<protein>
    <submittedName>
        <fullName evidence="9">Precorrin-2/cobalt-factor-2 C20-methyltransferase</fullName>
    </submittedName>
</protein>
<dbReference type="RefSeq" id="WP_109725957.1">
    <property type="nucleotide sequence ID" value="NZ_QGDI01000003.1"/>
</dbReference>
<dbReference type="PANTHER" id="PTHR43467:SF2">
    <property type="entry name" value="COBALT-PRECORRIN-2 C(20)-METHYLTRANSFERASE"/>
    <property type="match status" value="1"/>
</dbReference>
<evidence type="ECO:0000256" key="3">
    <source>
        <dbReference type="ARBA" id="ARBA00022573"/>
    </source>
</evidence>